<dbReference type="SMART" id="SM00327">
    <property type="entry name" value="VWA"/>
    <property type="match status" value="3"/>
</dbReference>
<dbReference type="PANTHER" id="PTHR24020">
    <property type="entry name" value="COLLAGEN ALPHA"/>
    <property type="match status" value="1"/>
</dbReference>
<keyword evidence="4" id="KW-1185">Reference proteome</keyword>
<keyword evidence="2" id="KW-1133">Transmembrane helix</keyword>
<dbReference type="PROSITE" id="PS01285">
    <property type="entry name" value="FA58C_1"/>
    <property type="match status" value="1"/>
</dbReference>
<gene>
    <name evidence="3" type="ORF">OFUS_LOCUS14401</name>
</gene>
<name>A0A8J1Y3V0_OWEFU</name>
<keyword evidence="2" id="KW-0812">Transmembrane</keyword>
<organism evidence="3 4">
    <name type="scientific">Owenia fusiformis</name>
    <name type="common">Polychaete worm</name>
    <dbReference type="NCBI Taxonomy" id="6347"/>
    <lineage>
        <taxon>Eukaryota</taxon>
        <taxon>Metazoa</taxon>
        <taxon>Spiralia</taxon>
        <taxon>Lophotrochozoa</taxon>
        <taxon>Annelida</taxon>
        <taxon>Polychaeta</taxon>
        <taxon>Sedentaria</taxon>
        <taxon>Canalipalpata</taxon>
        <taxon>Sabellida</taxon>
        <taxon>Oweniida</taxon>
        <taxon>Oweniidae</taxon>
        <taxon>Owenia</taxon>
    </lineage>
</organism>
<dbReference type="SUPFAM" id="SSF49785">
    <property type="entry name" value="Galactose-binding domain-like"/>
    <property type="match status" value="1"/>
</dbReference>
<dbReference type="PANTHER" id="PTHR24020:SF20">
    <property type="entry name" value="PH DOMAIN-CONTAINING PROTEIN"/>
    <property type="match status" value="1"/>
</dbReference>
<dbReference type="SUPFAM" id="SSF53300">
    <property type="entry name" value="vWA-like"/>
    <property type="match status" value="3"/>
</dbReference>
<evidence type="ECO:0000256" key="1">
    <source>
        <dbReference type="SAM" id="MobiDB-lite"/>
    </source>
</evidence>
<dbReference type="InterPro" id="IPR036465">
    <property type="entry name" value="vWFA_dom_sf"/>
</dbReference>
<dbReference type="SMART" id="SM00231">
    <property type="entry name" value="FA58C"/>
    <property type="match status" value="1"/>
</dbReference>
<protein>
    <submittedName>
        <fullName evidence="3">Uncharacterized protein</fullName>
    </submittedName>
</protein>
<feature type="compositionally biased region" description="Basic and acidic residues" evidence="1">
    <location>
        <begin position="63"/>
        <end position="77"/>
    </location>
</feature>
<dbReference type="EMBL" id="CAIIXF020000007">
    <property type="protein sequence ID" value="CAH1788960.1"/>
    <property type="molecule type" value="Genomic_DNA"/>
</dbReference>
<dbReference type="AlphaFoldDB" id="A0A8J1Y3V0"/>
<dbReference type="InterPro" id="IPR008979">
    <property type="entry name" value="Galactose-bd-like_sf"/>
</dbReference>
<dbReference type="Pfam" id="PF00092">
    <property type="entry name" value="VWA"/>
    <property type="match status" value="3"/>
</dbReference>
<evidence type="ECO:0000313" key="4">
    <source>
        <dbReference type="Proteomes" id="UP000749559"/>
    </source>
</evidence>
<keyword evidence="2" id="KW-0472">Membrane</keyword>
<evidence type="ECO:0000313" key="3">
    <source>
        <dbReference type="EMBL" id="CAH1788960.1"/>
    </source>
</evidence>
<feature type="region of interest" description="Disordered" evidence="1">
    <location>
        <begin position="51"/>
        <end position="79"/>
    </location>
</feature>
<accession>A0A8J1Y3V0</accession>
<sequence>MEQRESSTMYLVLYTFVGCFAISYAQYSSISNCNEKLVKFANDDQLSASSSWNPELLHGPHRARLDTERTSTPDGDLRGAWVAGQGQTTGQWIMVSLDSTYSISGVEVQGRADYGNQRTERFSISYSTDGTNFQEYRGNNVDKVIFDGNTDRTTKVFHAMSKRFKAKYVRLNVEEYNEHPSIRFEVYGCIPDVDFTEAVDVAFVLDTTAVSQSDFEQQRQFIKNVIRDVSINDGSHRIAVIRQGIRKGDDFFLSFDLNTHTKESDYLTAMDALTYSSDNRVPTDLYSGFRKASDVLSYNPYGSVLVYMANGYPKENVGLEIDEAARLKSQGVKIVFFSFEANDEIRRDLRPRAIELASPNYQVSAPDFSFLTADDFRQQLVSNLARQDACVEVDCGLGSCVNYFDEYRCDCSTSSRGSYGIACEHVTDDVTRSSGNIAFLLDCSSSIGINNFGRVKKLIDGIVGDVAVWFENENLERYSFALVSFNSFARVEFSFNDFGYNTSLIRKAIMRVGYRGGSTNVYQALNLTRTQVFTNSGSRAKPNIAILLTDGNVKIRSLAETRNVAERLRVERDVFISAVGMGEEGISFDTLRQLVSYPVRDNVKLDINFGYLLPVKDWLLQIIIDVESSCTSSNTCAGECVEEIRGSSCRCLSPDQSNKSGKDCDKRCNAVDLAFAFDGSNEIRYEKDFLLQLEFATELMQEFPFYEGSREGRSRVAVARYDNDVTFKWDLTEYTGKSTILNVMQTIPWQKQSTNMVAALEALVNFYGGGKDQSDADNVVIFLTDGHSKIGTELQLLNRATQLKSEATIYVIGVGPEAEDGLDGVKTNELNIIATDSSYVFRIDDWSDLPSTIVDIRNKQCNI</sequence>
<dbReference type="InterPro" id="IPR050525">
    <property type="entry name" value="ECM_Assembly_Org"/>
</dbReference>
<feature type="transmembrane region" description="Helical" evidence="2">
    <location>
        <begin position="7"/>
        <end position="27"/>
    </location>
</feature>
<dbReference type="CDD" id="cd00057">
    <property type="entry name" value="FA58C"/>
    <property type="match status" value="1"/>
</dbReference>
<dbReference type="PRINTS" id="PR00453">
    <property type="entry name" value="VWFADOMAIN"/>
</dbReference>
<dbReference type="InterPro" id="IPR000421">
    <property type="entry name" value="FA58C"/>
</dbReference>
<dbReference type="PROSITE" id="PS50234">
    <property type="entry name" value="VWFA"/>
    <property type="match status" value="3"/>
</dbReference>
<dbReference type="PROSITE" id="PS51257">
    <property type="entry name" value="PROKAR_LIPOPROTEIN"/>
    <property type="match status" value="1"/>
</dbReference>
<dbReference type="Gene3D" id="2.60.120.260">
    <property type="entry name" value="Galactose-binding domain-like"/>
    <property type="match status" value="1"/>
</dbReference>
<dbReference type="OrthoDB" id="441660at2759"/>
<comment type="caution">
    <text evidence="3">The sequence shown here is derived from an EMBL/GenBank/DDBJ whole genome shotgun (WGS) entry which is preliminary data.</text>
</comment>
<dbReference type="Pfam" id="PF00754">
    <property type="entry name" value="F5_F8_type_C"/>
    <property type="match status" value="1"/>
</dbReference>
<dbReference type="PROSITE" id="PS50022">
    <property type="entry name" value="FA58C_3"/>
    <property type="match status" value="1"/>
</dbReference>
<proteinExistence type="predicted"/>
<reference evidence="3" key="1">
    <citation type="submission" date="2022-03" db="EMBL/GenBank/DDBJ databases">
        <authorList>
            <person name="Martin C."/>
        </authorList>
    </citation>
    <scope>NUCLEOTIDE SEQUENCE</scope>
</reference>
<dbReference type="CDD" id="cd01450">
    <property type="entry name" value="vWFA_subfamily_ECM"/>
    <property type="match status" value="2"/>
</dbReference>
<dbReference type="InterPro" id="IPR002035">
    <property type="entry name" value="VWF_A"/>
</dbReference>
<dbReference type="Proteomes" id="UP000749559">
    <property type="component" value="Unassembled WGS sequence"/>
</dbReference>
<evidence type="ECO:0000256" key="2">
    <source>
        <dbReference type="SAM" id="Phobius"/>
    </source>
</evidence>
<dbReference type="Gene3D" id="3.40.50.410">
    <property type="entry name" value="von Willebrand factor, type A domain"/>
    <property type="match status" value="3"/>
</dbReference>